<keyword evidence="2" id="KW-1185">Reference proteome</keyword>
<sequence>MPLTDTFYAFPIDHEFLPVFAGDKPKHWRNAAKNKGFDLIGRTLDRLHVVLECNHCGNATRKRISVVLGHNPECGHCIEQRRKAAAESVGAVLLGPDPEKDRHYGEYQFECGHIDRRQHLRVEAAAAGGFKLSCRDCTYALHEAEAKFAGWQLVGPALRNNPSYRHYRHECGHHQDVGVANMRNLDVNCAGCEESWASKPSKIYLLSFMLPTIPVIKLGFSNNPIYRVKQVQFDPAETRGTLDREIELETGHAAICVEKALHSHIESERPELIVSRDHFSAHLRTTSEIYHERGRGHISSLLDAVEAGWDPNLSTDWKSFTTHPDRAA</sequence>
<comment type="caution">
    <text evidence="1">The sequence shown here is derived from an EMBL/GenBank/DDBJ whole genome shotgun (WGS) entry which is preliminary data.</text>
</comment>
<evidence type="ECO:0000313" key="2">
    <source>
        <dbReference type="Proteomes" id="UP000228531"/>
    </source>
</evidence>
<name>A0A2M8W5L4_9RHOB</name>
<accession>A0A2M8W5L4</accession>
<dbReference type="Proteomes" id="UP000228531">
    <property type="component" value="Unassembled WGS sequence"/>
</dbReference>
<dbReference type="OrthoDB" id="7832706at2"/>
<organism evidence="1 2">
    <name type="scientific">Yoonia maricola</name>
    <dbReference type="NCBI Taxonomy" id="420999"/>
    <lineage>
        <taxon>Bacteria</taxon>
        <taxon>Pseudomonadati</taxon>
        <taxon>Pseudomonadota</taxon>
        <taxon>Alphaproteobacteria</taxon>
        <taxon>Rhodobacterales</taxon>
        <taxon>Paracoccaceae</taxon>
        <taxon>Yoonia</taxon>
    </lineage>
</organism>
<protein>
    <submittedName>
        <fullName evidence="1">Uncharacterized protein</fullName>
    </submittedName>
</protein>
<reference evidence="1 2" key="1">
    <citation type="submission" date="2017-11" db="EMBL/GenBank/DDBJ databases">
        <title>Genomic Encyclopedia of Archaeal and Bacterial Type Strains, Phase II (KMG-II): From Individual Species to Whole Genera.</title>
        <authorList>
            <person name="Goeker M."/>
        </authorList>
    </citation>
    <scope>NUCLEOTIDE SEQUENCE [LARGE SCALE GENOMIC DNA]</scope>
    <source>
        <strain evidence="1 2">DSM 29128</strain>
    </source>
</reference>
<proteinExistence type="predicted"/>
<evidence type="ECO:0000313" key="1">
    <source>
        <dbReference type="EMBL" id="PJI86204.1"/>
    </source>
</evidence>
<dbReference type="RefSeq" id="WP_100368513.1">
    <property type="nucleotide sequence ID" value="NZ_PGTY01000002.1"/>
</dbReference>
<dbReference type="EMBL" id="PGTY01000002">
    <property type="protein sequence ID" value="PJI86204.1"/>
    <property type="molecule type" value="Genomic_DNA"/>
</dbReference>
<gene>
    <name evidence="1" type="ORF">BC777_2570</name>
</gene>
<dbReference type="AlphaFoldDB" id="A0A2M8W5L4"/>